<feature type="transmembrane region" description="Helical" evidence="8">
    <location>
        <begin position="47"/>
        <end position="68"/>
    </location>
</feature>
<accession>A0AAD9MEW1</accession>
<evidence type="ECO:0000256" key="6">
    <source>
        <dbReference type="ARBA" id="ARBA00023136"/>
    </source>
</evidence>
<dbReference type="GO" id="GO:0034257">
    <property type="term" value="F:nicotinamide riboside transmembrane transporter activity"/>
    <property type="evidence" value="ECO:0007669"/>
    <property type="project" value="TreeGrafter"/>
</dbReference>
<feature type="transmembrane region" description="Helical" evidence="8">
    <location>
        <begin position="89"/>
        <end position="107"/>
    </location>
</feature>
<reference evidence="9" key="1">
    <citation type="journal article" date="2023" name="Mol. Plant Microbe Interact.">
        <title>Elucidating the Obligate Nature and Biological Capacity of an Invasive Fungal Corn Pathogen.</title>
        <authorList>
            <person name="MacCready J.S."/>
            <person name="Roggenkamp E.M."/>
            <person name="Gdanetz K."/>
            <person name="Chilvers M.I."/>
        </authorList>
    </citation>
    <scope>NUCLEOTIDE SEQUENCE</scope>
    <source>
        <strain evidence="9">PM02</strain>
    </source>
</reference>
<dbReference type="PIRSF" id="PIRSF016379">
    <property type="entry name" value="ENT"/>
    <property type="match status" value="1"/>
</dbReference>
<evidence type="ECO:0000256" key="3">
    <source>
        <dbReference type="ARBA" id="ARBA00022448"/>
    </source>
</evidence>
<dbReference type="InterPro" id="IPR002259">
    <property type="entry name" value="Eqnu_transpt"/>
</dbReference>
<evidence type="ECO:0000256" key="1">
    <source>
        <dbReference type="ARBA" id="ARBA00004141"/>
    </source>
</evidence>
<keyword evidence="4 8" id="KW-0812">Transmembrane</keyword>
<protein>
    <recommendedName>
        <fullName evidence="11">Nucleoside transporter</fullName>
    </recommendedName>
</protein>
<feature type="region of interest" description="Disordered" evidence="7">
    <location>
        <begin position="212"/>
        <end position="231"/>
    </location>
</feature>
<name>A0AAD9MEW1_9PEZI</name>
<organism evidence="9 10">
    <name type="scientific">Phyllachora maydis</name>
    <dbReference type="NCBI Taxonomy" id="1825666"/>
    <lineage>
        <taxon>Eukaryota</taxon>
        <taxon>Fungi</taxon>
        <taxon>Dikarya</taxon>
        <taxon>Ascomycota</taxon>
        <taxon>Pezizomycotina</taxon>
        <taxon>Sordariomycetes</taxon>
        <taxon>Sordariomycetidae</taxon>
        <taxon>Phyllachorales</taxon>
        <taxon>Phyllachoraceae</taxon>
        <taxon>Phyllachora</taxon>
    </lineage>
</organism>
<feature type="transmembrane region" description="Helical" evidence="8">
    <location>
        <begin position="373"/>
        <end position="392"/>
    </location>
</feature>
<keyword evidence="5 8" id="KW-1133">Transmembrane helix</keyword>
<feature type="transmembrane region" description="Helical" evidence="8">
    <location>
        <begin position="145"/>
        <end position="164"/>
    </location>
</feature>
<keyword evidence="3" id="KW-0813">Transport</keyword>
<dbReference type="GO" id="GO:0015205">
    <property type="term" value="F:nucleobase transmembrane transporter activity"/>
    <property type="evidence" value="ECO:0007669"/>
    <property type="project" value="TreeGrafter"/>
</dbReference>
<dbReference type="GO" id="GO:0005886">
    <property type="term" value="C:plasma membrane"/>
    <property type="evidence" value="ECO:0007669"/>
    <property type="project" value="TreeGrafter"/>
</dbReference>
<gene>
    <name evidence="9" type="ORF">P8C59_004866</name>
</gene>
<feature type="transmembrane region" description="Helical" evidence="8">
    <location>
        <begin position="298"/>
        <end position="318"/>
    </location>
</feature>
<sequence>MERLRSFVASIKANEPEYEPLTHDAGPQEQDGGADRPDKPSFSWLEYSAFVVIGLAMLWAWNMFLAAAPYFQKRFAGDEWIQENFQSSIVSVSTITNLTAMLILTNIQTSASYPFRINTALVIDVALFGLLTASTTCFLDASKPLYLAFALAMVCGSAWATGLIQNGAFAFAASFGRPEYTQAIMAGQGIAGILPPLAQMLSVLAVPSQKSSQTKAPIEGQPVPEPSSTPDEGGKSAFIYFLTAVGVSALTLIVFQPLARRHSRLVEGRAGTAGHAPTQPVERVARHFVSMKTLFHRLHWLAGSVFMCFVVTMFFPVLTGKIVSVHDSRDAGRLFESDVFIALAFFFWNLGDLLGRVATSVPGLTVWWQRRPTALFAFSIGRVLFLPLYMLCNIRGRGALVNSDVFYLVVVQFLFGLTNGWLCSSSMIAAGEWVPEHEREAAGGFMGLCLTAGLTAGSLLSFTAAGI</sequence>
<evidence type="ECO:0000256" key="7">
    <source>
        <dbReference type="SAM" id="MobiDB-lite"/>
    </source>
</evidence>
<dbReference type="Pfam" id="PF01733">
    <property type="entry name" value="Nucleoside_tran"/>
    <property type="match status" value="2"/>
</dbReference>
<dbReference type="EMBL" id="JAQQPM010000003">
    <property type="protein sequence ID" value="KAK2070366.1"/>
    <property type="molecule type" value="Genomic_DNA"/>
</dbReference>
<keyword evidence="6 8" id="KW-0472">Membrane</keyword>
<dbReference type="AlphaFoldDB" id="A0AAD9MEW1"/>
<dbReference type="Proteomes" id="UP001217918">
    <property type="component" value="Unassembled WGS sequence"/>
</dbReference>
<feature type="transmembrane region" description="Helical" evidence="8">
    <location>
        <begin position="113"/>
        <end position="133"/>
    </location>
</feature>
<comment type="similarity">
    <text evidence="2">Belongs to the SLC29A/ENT transporter (TC 2.A.57) family.</text>
</comment>
<feature type="transmembrane region" description="Helical" evidence="8">
    <location>
        <begin position="404"/>
        <end position="422"/>
    </location>
</feature>
<keyword evidence="10" id="KW-1185">Reference proteome</keyword>
<evidence type="ECO:0000256" key="2">
    <source>
        <dbReference type="ARBA" id="ARBA00007965"/>
    </source>
</evidence>
<feature type="transmembrane region" description="Helical" evidence="8">
    <location>
        <begin position="442"/>
        <end position="465"/>
    </location>
</feature>
<proteinExistence type="inferred from homology"/>
<dbReference type="GO" id="GO:0000329">
    <property type="term" value="C:fungal-type vacuole membrane"/>
    <property type="evidence" value="ECO:0007669"/>
    <property type="project" value="TreeGrafter"/>
</dbReference>
<evidence type="ECO:0000313" key="10">
    <source>
        <dbReference type="Proteomes" id="UP001217918"/>
    </source>
</evidence>
<evidence type="ECO:0000256" key="8">
    <source>
        <dbReference type="SAM" id="Phobius"/>
    </source>
</evidence>
<feature type="region of interest" description="Disordered" evidence="7">
    <location>
        <begin position="15"/>
        <end position="36"/>
    </location>
</feature>
<dbReference type="PANTHER" id="PTHR10332">
    <property type="entry name" value="EQUILIBRATIVE NUCLEOSIDE TRANSPORTER"/>
    <property type="match status" value="1"/>
</dbReference>
<evidence type="ECO:0000256" key="4">
    <source>
        <dbReference type="ARBA" id="ARBA00022692"/>
    </source>
</evidence>
<evidence type="ECO:0000313" key="9">
    <source>
        <dbReference type="EMBL" id="KAK2070366.1"/>
    </source>
</evidence>
<dbReference type="SUPFAM" id="SSF103473">
    <property type="entry name" value="MFS general substrate transporter"/>
    <property type="match status" value="1"/>
</dbReference>
<dbReference type="InterPro" id="IPR036259">
    <property type="entry name" value="MFS_trans_sf"/>
</dbReference>
<comment type="caution">
    <text evidence="9">The sequence shown here is derived from an EMBL/GenBank/DDBJ whole genome shotgun (WGS) entry which is preliminary data.</text>
</comment>
<dbReference type="PRINTS" id="PR01130">
    <property type="entry name" value="DERENTRNSPRT"/>
</dbReference>
<feature type="transmembrane region" description="Helical" evidence="8">
    <location>
        <begin position="237"/>
        <end position="259"/>
    </location>
</feature>
<evidence type="ECO:0008006" key="11">
    <source>
        <dbReference type="Google" id="ProtNLM"/>
    </source>
</evidence>
<dbReference type="PANTHER" id="PTHR10332:SF88">
    <property type="entry name" value="EQUILIBRATIVE NUCLEOSIDE TRANSPORTER 1, ISOFORM A"/>
    <property type="match status" value="1"/>
</dbReference>
<comment type="subcellular location">
    <subcellularLocation>
        <location evidence="1">Membrane</location>
        <topology evidence="1">Multi-pass membrane protein</topology>
    </subcellularLocation>
</comment>
<feature type="transmembrane region" description="Helical" evidence="8">
    <location>
        <begin position="184"/>
        <end position="206"/>
    </location>
</feature>
<evidence type="ECO:0000256" key="5">
    <source>
        <dbReference type="ARBA" id="ARBA00022989"/>
    </source>
</evidence>